<dbReference type="InterPro" id="IPR009363">
    <property type="entry name" value="Phage_Mu_Gp16"/>
</dbReference>
<protein>
    <submittedName>
        <fullName evidence="1">Regulatory protein GemA</fullName>
    </submittedName>
</protein>
<name>A0ABU7ZS44_9HYPH</name>
<keyword evidence="2" id="KW-1185">Reference proteome</keyword>
<accession>A0ABU7ZS44</accession>
<sequence length="189" mass="20872">MSNLLAVIHVKKKGLGLDDDTYRDLLARITGVRSAGDMTEQQRLQVIAEMDRQGAASAGPRRSLRADRVSGRYAGILRALWLTGYNLGIIRDSRDSALISFVERQTGLSHTAWLNDPYDAARAIEALKKWIEREGHIKLTSRSADDRRGAVIERQLELLGLASLPEDLADAADDEVIGALGRQIRRAAK</sequence>
<organism evidence="1 2">
    <name type="scientific">Pannonibacter anstelovis</name>
    <dbReference type="NCBI Taxonomy" id="3121537"/>
    <lineage>
        <taxon>Bacteria</taxon>
        <taxon>Pseudomonadati</taxon>
        <taxon>Pseudomonadota</taxon>
        <taxon>Alphaproteobacteria</taxon>
        <taxon>Hyphomicrobiales</taxon>
        <taxon>Stappiaceae</taxon>
        <taxon>Pannonibacter</taxon>
    </lineage>
</organism>
<evidence type="ECO:0000313" key="2">
    <source>
        <dbReference type="Proteomes" id="UP001380822"/>
    </source>
</evidence>
<reference evidence="1 2" key="1">
    <citation type="submission" date="2024-02" db="EMBL/GenBank/DDBJ databases">
        <title>A new putative Pannonibacter species isolated from two cases of bloodstream infections in paediatric patients.</title>
        <authorList>
            <person name="Castellana S."/>
            <person name="De Laurentiis V."/>
            <person name="Grassi M."/>
            <person name="De Leonardis F."/>
            <person name="Mosca A."/>
            <person name="De Carlo C."/>
            <person name="Sparapano E."/>
            <person name="Ronga L."/>
            <person name="Santacroce L."/>
            <person name="Chironna M."/>
            <person name="De Robertis A."/>
            <person name="Bianco A."/>
            <person name="Del Sambro L."/>
            <person name="Capozzi L."/>
            <person name="Parisi A."/>
        </authorList>
    </citation>
    <scope>NUCLEOTIDE SEQUENCE [LARGE SCALE GENOMIC DNA]</scope>
    <source>
        <strain evidence="1 2">Pt2</strain>
    </source>
</reference>
<dbReference type="RefSeq" id="WP_334252397.1">
    <property type="nucleotide sequence ID" value="NZ_JBAKBE010000011.1"/>
</dbReference>
<evidence type="ECO:0000313" key="1">
    <source>
        <dbReference type="EMBL" id="MEH0098049.1"/>
    </source>
</evidence>
<comment type="caution">
    <text evidence="1">The sequence shown here is derived from an EMBL/GenBank/DDBJ whole genome shotgun (WGS) entry which is preliminary data.</text>
</comment>
<dbReference type="EMBL" id="JBAKBE010000011">
    <property type="protein sequence ID" value="MEH0098049.1"/>
    <property type="molecule type" value="Genomic_DNA"/>
</dbReference>
<dbReference type="Proteomes" id="UP001380822">
    <property type="component" value="Unassembled WGS sequence"/>
</dbReference>
<dbReference type="Pfam" id="PF06252">
    <property type="entry name" value="GemA"/>
    <property type="match status" value="1"/>
</dbReference>
<proteinExistence type="predicted"/>
<gene>
    <name evidence="1" type="ORF">V6L76_17435</name>
</gene>